<dbReference type="PANTHER" id="PTHR11091:SF0">
    <property type="entry name" value="MALATE DEHYDROGENASE"/>
    <property type="match status" value="1"/>
</dbReference>
<dbReference type="Proteomes" id="UP000070457">
    <property type="component" value="Unassembled WGS sequence"/>
</dbReference>
<dbReference type="GO" id="GO:0016491">
    <property type="term" value="F:oxidoreductase activity"/>
    <property type="evidence" value="ECO:0007669"/>
    <property type="project" value="UniProtKB-KW"/>
</dbReference>
<protein>
    <submittedName>
        <fullName evidence="3">Ureidoglycolate dehydrogenase (NAD(+))</fullName>
        <ecNumber evidence="3">1.1.1.350</ecNumber>
    </submittedName>
</protein>
<dbReference type="InterPro" id="IPR043143">
    <property type="entry name" value="Mal/L-sulf/L-lact_DH-like_NADP"/>
</dbReference>
<evidence type="ECO:0000256" key="1">
    <source>
        <dbReference type="ARBA" id="ARBA00006056"/>
    </source>
</evidence>
<dbReference type="InterPro" id="IPR003767">
    <property type="entry name" value="Malate/L-lactate_DH-like"/>
</dbReference>
<comment type="caution">
    <text evidence="3">The sequence shown here is derived from an EMBL/GenBank/DDBJ whole genome shotgun (WGS) entry which is preliminary data.</text>
</comment>
<proteinExistence type="inferred from homology"/>
<dbReference type="InterPro" id="IPR036111">
    <property type="entry name" value="Mal/L-sulfo/L-lacto_DH-like_sf"/>
</dbReference>
<dbReference type="Gene3D" id="3.30.1370.60">
    <property type="entry name" value="Hypothetical oxidoreductase yiak, domain 2"/>
    <property type="match status" value="1"/>
</dbReference>
<sequence length="213" mass="22910">MKITIPQTQQVIDAVLASYGYSLEERGAIGDVILYGALSGSSQGLPKLFGWRIERDPTADKPAVEHTSATTVRVDGRRNNSMYACSIALREAELTAREHGMAAVAVYNTDNSSGPIGYYTSALASKGFAGIMFSSADPGLAPAGSRRPVFGTNPLAISLPYRQSSITLDMSTASYTWGDLVAHEISGSPLKDGHAFDSRVIRQLIRQLPRRVM</sequence>
<keyword evidence="2 3" id="KW-0560">Oxidoreductase</keyword>
<organism evidence="3 4">
    <name type="scientific">candidate division WS6 bacterium OLB20</name>
    <dbReference type="NCBI Taxonomy" id="1617426"/>
    <lineage>
        <taxon>Bacteria</taxon>
        <taxon>Candidatus Dojkabacteria</taxon>
    </lineage>
</organism>
<dbReference type="EC" id="1.1.1.350" evidence="3"/>
<dbReference type="STRING" id="1617426.TR69_WS6001000065"/>
<accession>A0A136M145</accession>
<gene>
    <name evidence="3" type="primary">allD</name>
    <name evidence="3" type="ORF">TR69_WS6001000065</name>
</gene>
<dbReference type="SUPFAM" id="SSF89733">
    <property type="entry name" value="L-sulfolactate dehydrogenase-like"/>
    <property type="match status" value="1"/>
</dbReference>
<dbReference type="PANTHER" id="PTHR11091">
    <property type="entry name" value="OXIDOREDUCTASE-RELATED"/>
    <property type="match status" value="1"/>
</dbReference>
<dbReference type="EMBL" id="JYNZ01000001">
    <property type="protein sequence ID" value="KXK27621.1"/>
    <property type="molecule type" value="Genomic_DNA"/>
</dbReference>
<dbReference type="AlphaFoldDB" id="A0A136M145"/>
<evidence type="ECO:0000256" key="2">
    <source>
        <dbReference type="ARBA" id="ARBA00023002"/>
    </source>
</evidence>
<name>A0A136M145_9BACT</name>
<comment type="similarity">
    <text evidence="1">Belongs to the LDH2/MDH2 oxidoreductase family.</text>
</comment>
<reference evidence="3 4" key="1">
    <citation type="submission" date="2015-02" db="EMBL/GenBank/DDBJ databases">
        <title>Improved understanding of the partial-nitritation anammox process through 23 genomes representing the majority of the microbial community.</title>
        <authorList>
            <person name="Speth D.R."/>
            <person name="In T Zandt M."/>
            <person name="Guerrero Cruz S."/>
            <person name="Jetten M.S."/>
            <person name="Dutilh B.E."/>
        </authorList>
    </citation>
    <scope>NUCLEOTIDE SEQUENCE [LARGE SCALE GENOMIC DNA]</scope>
    <source>
        <strain evidence="3">OLB20</strain>
    </source>
</reference>
<dbReference type="Pfam" id="PF02615">
    <property type="entry name" value="Ldh_2"/>
    <property type="match status" value="1"/>
</dbReference>
<evidence type="ECO:0000313" key="4">
    <source>
        <dbReference type="Proteomes" id="UP000070457"/>
    </source>
</evidence>
<evidence type="ECO:0000313" key="3">
    <source>
        <dbReference type="EMBL" id="KXK27621.1"/>
    </source>
</evidence>